<reference evidence="3 4" key="1">
    <citation type="submission" date="2019-07" db="EMBL/GenBank/DDBJ databases">
        <title>Whole genome shotgun sequence of Sporosarcina luteola NBRC 105378.</title>
        <authorList>
            <person name="Hosoyama A."/>
            <person name="Uohara A."/>
            <person name="Ohji S."/>
            <person name="Ichikawa N."/>
        </authorList>
    </citation>
    <scope>NUCLEOTIDE SEQUENCE [LARGE SCALE GENOMIC DNA]</scope>
    <source>
        <strain evidence="3 4">NBRC 105378</strain>
    </source>
</reference>
<dbReference type="InterPro" id="IPR025436">
    <property type="entry name" value="DUF4179"/>
</dbReference>
<protein>
    <submittedName>
        <fullName evidence="3">ECF-type sigma factor negative effector</fullName>
    </submittedName>
</protein>
<dbReference type="InterPro" id="IPR040680">
    <property type="entry name" value="DUF5643"/>
</dbReference>
<feature type="domain" description="DUF4179" evidence="1">
    <location>
        <begin position="44"/>
        <end position="132"/>
    </location>
</feature>
<dbReference type="AlphaFoldDB" id="A0A511ZAU0"/>
<sequence>MKRLYKQFNRQKMNTDIQPMDVSDLEKARIKRAVIRGAKKKNHMPRNLSVAAAFLVASGITFSAAFPALAAKLPIVGNFFEQFVDHDNYVFEKFDSFSTDIGVTKESNGIAVTVTDAVYDGENIAIAYTIESEHDLGERPVLEGNFHAEEFGNEYEHYGFYSRYITKKVSDREYAGLFIYQLIEGPKPDAINATWDGSSILNLSNVKDEFPGEWSFQLSLQALDNQTKSFTDMGIDSSAQGIDVALTKMTKTPISNTLYLSEKVDVPSAASEDEEWRGVLIEYSVKDDLGNEYNMIYYPDVGHSTDFQNNHVSKPRITTTQFHEDATSITITPIVNVYKFASEVDEDPTSRPLELVKEPYAIESMEFDLK</sequence>
<dbReference type="EMBL" id="BJYL01000039">
    <property type="protein sequence ID" value="GEN84576.1"/>
    <property type="molecule type" value="Genomic_DNA"/>
</dbReference>
<dbReference type="RefSeq" id="WP_147059545.1">
    <property type="nucleotide sequence ID" value="NZ_BJYL01000039.1"/>
</dbReference>
<dbReference type="OrthoDB" id="2541898at2"/>
<dbReference type="Gene3D" id="2.60.40.1630">
    <property type="entry name" value="bacillus anthracis domain"/>
    <property type="match status" value="1"/>
</dbReference>
<evidence type="ECO:0000313" key="4">
    <source>
        <dbReference type="Proteomes" id="UP000321901"/>
    </source>
</evidence>
<evidence type="ECO:0000313" key="3">
    <source>
        <dbReference type="EMBL" id="GEN84576.1"/>
    </source>
</evidence>
<comment type="caution">
    <text evidence="3">The sequence shown here is derived from an EMBL/GenBank/DDBJ whole genome shotgun (WGS) entry which is preliminary data.</text>
</comment>
<keyword evidence="4" id="KW-1185">Reference proteome</keyword>
<feature type="domain" description="DUF5643" evidence="2">
    <location>
        <begin position="238"/>
        <end position="347"/>
    </location>
</feature>
<name>A0A511ZAU0_9BACL</name>
<dbReference type="Pfam" id="PF18705">
    <property type="entry name" value="DUF5643"/>
    <property type="match status" value="1"/>
</dbReference>
<dbReference type="Pfam" id="PF13786">
    <property type="entry name" value="DUF4179"/>
    <property type="match status" value="1"/>
</dbReference>
<proteinExistence type="predicted"/>
<evidence type="ECO:0000259" key="2">
    <source>
        <dbReference type="Pfam" id="PF18705"/>
    </source>
</evidence>
<organism evidence="3 4">
    <name type="scientific">Sporosarcina luteola</name>
    <dbReference type="NCBI Taxonomy" id="582850"/>
    <lineage>
        <taxon>Bacteria</taxon>
        <taxon>Bacillati</taxon>
        <taxon>Bacillota</taxon>
        <taxon>Bacilli</taxon>
        <taxon>Bacillales</taxon>
        <taxon>Caryophanaceae</taxon>
        <taxon>Sporosarcina</taxon>
    </lineage>
</organism>
<gene>
    <name evidence="3" type="ORF">SLU01_28880</name>
</gene>
<dbReference type="Proteomes" id="UP000321901">
    <property type="component" value="Unassembled WGS sequence"/>
</dbReference>
<evidence type="ECO:0000259" key="1">
    <source>
        <dbReference type="Pfam" id="PF13786"/>
    </source>
</evidence>
<dbReference type="Gene3D" id="2.60.40.1640">
    <property type="entry name" value="Conserved domain protein"/>
    <property type="match status" value="1"/>
</dbReference>
<accession>A0A511ZAU0</accession>